<evidence type="ECO:0000313" key="3">
    <source>
        <dbReference type="Proteomes" id="UP001302321"/>
    </source>
</evidence>
<dbReference type="EMBL" id="MU866564">
    <property type="protein sequence ID" value="KAK4171437.1"/>
    <property type="molecule type" value="Genomic_DNA"/>
</dbReference>
<dbReference type="AlphaFoldDB" id="A0AAN6W0E9"/>
<comment type="caution">
    <text evidence="2">The sequence shown here is derived from an EMBL/GenBank/DDBJ whole genome shotgun (WGS) entry which is preliminary data.</text>
</comment>
<evidence type="ECO:0000256" key="1">
    <source>
        <dbReference type="SAM" id="MobiDB-lite"/>
    </source>
</evidence>
<protein>
    <submittedName>
        <fullName evidence="2">Uncharacterized protein</fullName>
    </submittedName>
</protein>
<sequence length="317" mass="33630">MEKLRATADMFLVSLWASDVVVDIESQQQFNALLDEVVNHADARKLACGKSLHDPISDTDIRRVTKFLTYITKERLKCLGDGPLGIFAVLCTGIELRTRALETIDALSKGAEEIAGWSTWLKDDDTRLSMAVQSQRPPSIAFLARPNPVPETLRPSRSPVPMATGPGAPDSALSIPPSQSQTAVPQWTSICSSCNTTLRLQCACEQATKGPASRANLATPASNPSGTTSTNARALPPATRTAPGDRSSQPSDDTPAPPTPITTSTATHDNASDTETELEGQPRKRLRTGKSASDAAAVTLRPPAMTGNLSDPHTAAP</sequence>
<dbReference type="Proteomes" id="UP001302321">
    <property type="component" value="Unassembled WGS sequence"/>
</dbReference>
<feature type="compositionally biased region" description="Polar residues" evidence="1">
    <location>
        <begin position="219"/>
        <end position="231"/>
    </location>
</feature>
<feature type="compositionally biased region" description="Low complexity" evidence="1">
    <location>
        <begin position="232"/>
        <end position="242"/>
    </location>
</feature>
<feature type="region of interest" description="Disordered" evidence="1">
    <location>
        <begin position="139"/>
        <end position="181"/>
    </location>
</feature>
<feature type="region of interest" description="Disordered" evidence="1">
    <location>
        <begin position="210"/>
        <end position="317"/>
    </location>
</feature>
<name>A0AAN6W0E9_9PEZI</name>
<reference evidence="2" key="2">
    <citation type="submission" date="2023-05" db="EMBL/GenBank/DDBJ databases">
        <authorList>
            <consortium name="Lawrence Berkeley National Laboratory"/>
            <person name="Steindorff A."/>
            <person name="Hensen N."/>
            <person name="Bonometti L."/>
            <person name="Westerberg I."/>
            <person name="Brannstrom I.O."/>
            <person name="Guillou S."/>
            <person name="Cros-Aarteil S."/>
            <person name="Calhoun S."/>
            <person name="Haridas S."/>
            <person name="Kuo A."/>
            <person name="Mondo S."/>
            <person name="Pangilinan J."/>
            <person name="Riley R."/>
            <person name="Labutti K."/>
            <person name="Andreopoulos B."/>
            <person name="Lipzen A."/>
            <person name="Chen C."/>
            <person name="Yanf M."/>
            <person name="Daum C."/>
            <person name="Ng V."/>
            <person name="Clum A."/>
            <person name="Ohm R."/>
            <person name="Martin F."/>
            <person name="Silar P."/>
            <person name="Natvig D."/>
            <person name="Lalanne C."/>
            <person name="Gautier V."/>
            <person name="Ament-Velasquez S.L."/>
            <person name="Kruys A."/>
            <person name="Hutchinson M.I."/>
            <person name="Powell A.J."/>
            <person name="Barry K."/>
            <person name="Miller A.N."/>
            <person name="Grigoriev I.V."/>
            <person name="Debuchy R."/>
            <person name="Gladieux P."/>
            <person name="Thoren M.H."/>
            <person name="Johannesson H."/>
        </authorList>
    </citation>
    <scope>NUCLEOTIDE SEQUENCE</scope>
    <source>
        <strain evidence="2">CBS 892.96</strain>
    </source>
</reference>
<organism evidence="2 3">
    <name type="scientific">Triangularia setosa</name>
    <dbReference type="NCBI Taxonomy" id="2587417"/>
    <lineage>
        <taxon>Eukaryota</taxon>
        <taxon>Fungi</taxon>
        <taxon>Dikarya</taxon>
        <taxon>Ascomycota</taxon>
        <taxon>Pezizomycotina</taxon>
        <taxon>Sordariomycetes</taxon>
        <taxon>Sordariomycetidae</taxon>
        <taxon>Sordariales</taxon>
        <taxon>Podosporaceae</taxon>
        <taxon>Triangularia</taxon>
    </lineage>
</organism>
<reference evidence="2" key="1">
    <citation type="journal article" date="2023" name="Mol. Phylogenet. Evol.">
        <title>Genome-scale phylogeny and comparative genomics of the fungal order Sordariales.</title>
        <authorList>
            <person name="Hensen N."/>
            <person name="Bonometti L."/>
            <person name="Westerberg I."/>
            <person name="Brannstrom I.O."/>
            <person name="Guillou S."/>
            <person name="Cros-Aarteil S."/>
            <person name="Calhoun S."/>
            <person name="Haridas S."/>
            <person name="Kuo A."/>
            <person name="Mondo S."/>
            <person name="Pangilinan J."/>
            <person name="Riley R."/>
            <person name="LaButti K."/>
            <person name="Andreopoulos B."/>
            <person name="Lipzen A."/>
            <person name="Chen C."/>
            <person name="Yan M."/>
            <person name="Daum C."/>
            <person name="Ng V."/>
            <person name="Clum A."/>
            <person name="Steindorff A."/>
            <person name="Ohm R.A."/>
            <person name="Martin F."/>
            <person name="Silar P."/>
            <person name="Natvig D.O."/>
            <person name="Lalanne C."/>
            <person name="Gautier V."/>
            <person name="Ament-Velasquez S.L."/>
            <person name="Kruys A."/>
            <person name="Hutchinson M.I."/>
            <person name="Powell A.J."/>
            <person name="Barry K."/>
            <person name="Miller A.N."/>
            <person name="Grigoriev I.V."/>
            <person name="Debuchy R."/>
            <person name="Gladieux P."/>
            <person name="Hiltunen Thoren M."/>
            <person name="Johannesson H."/>
        </authorList>
    </citation>
    <scope>NUCLEOTIDE SEQUENCE</scope>
    <source>
        <strain evidence="2">CBS 892.96</strain>
    </source>
</reference>
<evidence type="ECO:0000313" key="2">
    <source>
        <dbReference type="EMBL" id="KAK4171437.1"/>
    </source>
</evidence>
<accession>A0AAN6W0E9</accession>
<keyword evidence="3" id="KW-1185">Reference proteome</keyword>
<proteinExistence type="predicted"/>
<gene>
    <name evidence="2" type="ORF">QBC36DRAFT_339951</name>
</gene>